<dbReference type="Proteomes" id="UP000681967">
    <property type="component" value="Unassembled WGS sequence"/>
</dbReference>
<evidence type="ECO:0000313" key="2">
    <source>
        <dbReference type="Proteomes" id="UP000681967"/>
    </source>
</evidence>
<feature type="non-terminal residue" evidence="1">
    <location>
        <position position="55"/>
    </location>
</feature>
<dbReference type="EMBL" id="CAJOBH010118615">
    <property type="protein sequence ID" value="CAF4699382.1"/>
    <property type="molecule type" value="Genomic_DNA"/>
</dbReference>
<sequence>MDEMFHHTMVNSMIPWRDLQAIIEYKHQMKVIQLNLQRWTRYYEVGVEKQLWSIE</sequence>
<reference evidence="1" key="1">
    <citation type="submission" date="2021-02" db="EMBL/GenBank/DDBJ databases">
        <authorList>
            <person name="Nowell W R."/>
        </authorList>
    </citation>
    <scope>NUCLEOTIDE SEQUENCE</scope>
</reference>
<accession>A0A8S3AA39</accession>
<proteinExistence type="predicted"/>
<comment type="caution">
    <text evidence="1">The sequence shown here is derived from an EMBL/GenBank/DDBJ whole genome shotgun (WGS) entry which is preliminary data.</text>
</comment>
<gene>
    <name evidence="1" type="ORF">BYL167_LOCUS44031</name>
</gene>
<name>A0A8S3AA39_9BILA</name>
<protein>
    <submittedName>
        <fullName evidence="1">Uncharacterized protein</fullName>
    </submittedName>
</protein>
<dbReference type="AlphaFoldDB" id="A0A8S3AA39"/>
<evidence type="ECO:0000313" key="1">
    <source>
        <dbReference type="EMBL" id="CAF4699382.1"/>
    </source>
</evidence>
<organism evidence="1 2">
    <name type="scientific">Rotaria magnacalcarata</name>
    <dbReference type="NCBI Taxonomy" id="392030"/>
    <lineage>
        <taxon>Eukaryota</taxon>
        <taxon>Metazoa</taxon>
        <taxon>Spiralia</taxon>
        <taxon>Gnathifera</taxon>
        <taxon>Rotifera</taxon>
        <taxon>Eurotatoria</taxon>
        <taxon>Bdelloidea</taxon>
        <taxon>Philodinida</taxon>
        <taxon>Philodinidae</taxon>
        <taxon>Rotaria</taxon>
    </lineage>
</organism>